<feature type="region of interest" description="Disordered" evidence="1">
    <location>
        <begin position="44"/>
        <end position="80"/>
    </location>
</feature>
<proteinExistence type="predicted"/>
<sequence length="520" mass="57345">MNYSSHYQQTYDSSSLTQQIYNQPANDYYAYSYPDPQYTSVQPYSYPNFTVQPSQHEQQEPHPPGVTAPPPPPPHQDQSSYFQYHAHSAATAVLPVGPQHGGVDSGVRVVHQPPIVQLKFLYLGVGSSCLKLFLSFAEVHSHKELGRSRDSVYAYVSSFLIFLGSFKGQIVQSSYGGFGIVNGVLPPGAAQTHLSPQPNVWGRPYRVRGRGRGRVMHKHAASRGQERTVSTQSGSHIQGEPLPPMAQPYASSFGPISTPIHGPAHIMPALPPPRLAWCELCRVDCNTLDILEQHKNGKKHKKKLKVFEELQNLNSRVIGRQMQQPSSSQLKPEVPLQPGQIEQSEKQIQEESLPSQAINEESKVAVENRELEEAEPIEEPGKKMIDHSETRGLKRKMRGGKVGRRMRPCDRPKRNVEPPKPKEVIPLDFVMKRLLKLRLPVETNVKSTKLEAAVSQPQALAANSEAQILVNIEGISEARHPQRGAQGDCPAGGLVTEPVEGVATIGTSEPVTSQTDGTSI</sequence>
<feature type="region of interest" description="Disordered" evidence="1">
    <location>
        <begin position="389"/>
        <end position="420"/>
    </location>
</feature>
<feature type="compositionally biased region" description="Basic residues" evidence="1">
    <location>
        <begin position="393"/>
        <end position="406"/>
    </location>
</feature>
<feature type="domain" description="C2H2-type" evidence="2">
    <location>
        <begin position="277"/>
        <end position="300"/>
    </location>
</feature>
<dbReference type="Pfam" id="PF12874">
    <property type="entry name" value="zf-met"/>
    <property type="match status" value="1"/>
</dbReference>
<dbReference type="EMBL" id="JACGWJ010000014">
    <property type="protein sequence ID" value="KAL0373350.1"/>
    <property type="molecule type" value="Genomic_DNA"/>
</dbReference>
<feature type="region of interest" description="Disordered" evidence="1">
    <location>
        <begin position="320"/>
        <end position="360"/>
    </location>
</feature>
<dbReference type="Gene3D" id="3.30.160.60">
    <property type="entry name" value="Classic Zinc Finger"/>
    <property type="match status" value="1"/>
</dbReference>
<feature type="compositionally biased region" description="Polar residues" evidence="1">
    <location>
        <begin position="320"/>
        <end position="330"/>
    </location>
</feature>
<dbReference type="PANTHER" id="PTHR47487">
    <property type="entry name" value="OS06G0651300 PROTEIN-RELATED"/>
    <property type="match status" value="1"/>
</dbReference>
<evidence type="ECO:0000259" key="2">
    <source>
        <dbReference type="Pfam" id="PF12874"/>
    </source>
</evidence>
<dbReference type="InterPro" id="IPR013087">
    <property type="entry name" value="Znf_C2H2_type"/>
</dbReference>
<dbReference type="AlphaFoldDB" id="A0AAW2QZK5"/>
<dbReference type="SUPFAM" id="SSF57667">
    <property type="entry name" value="beta-beta-alpha zinc fingers"/>
    <property type="match status" value="1"/>
</dbReference>
<dbReference type="PANTHER" id="PTHR47487:SF12">
    <property type="entry name" value="GLUTENIN, HIGH MOLECULAR WEIGHT SUBUNIT DX5-LIKE"/>
    <property type="match status" value="1"/>
</dbReference>
<comment type="caution">
    <text evidence="3">The sequence shown here is derived from an EMBL/GenBank/DDBJ whole genome shotgun (WGS) entry which is preliminary data.</text>
</comment>
<feature type="compositionally biased region" description="Basic and acidic residues" evidence="1">
    <location>
        <begin position="407"/>
        <end position="420"/>
    </location>
</feature>
<gene>
    <name evidence="3" type="ORF">Sradi_3250700</name>
</gene>
<name>A0AAW2QZK5_SESRA</name>
<dbReference type="InterPro" id="IPR036236">
    <property type="entry name" value="Znf_C2H2_sf"/>
</dbReference>
<organism evidence="3">
    <name type="scientific">Sesamum radiatum</name>
    <name type="common">Black benniseed</name>
    <dbReference type="NCBI Taxonomy" id="300843"/>
    <lineage>
        <taxon>Eukaryota</taxon>
        <taxon>Viridiplantae</taxon>
        <taxon>Streptophyta</taxon>
        <taxon>Embryophyta</taxon>
        <taxon>Tracheophyta</taxon>
        <taxon>Spermatophyta</taxon>
        <taxon>Magnoliopsida</taxon>
        <taxon>eudicotyledons</taxon>
        <taxon>Gunneridae</taxon>
        <taxon>Pentapetalae</taxon>
        <taxon>asterids</taxon>
        <taxon>lamiids</taxon>
        <taxon>Lamiales</taxon>
        <taxon>Pedaliaceae</taxon>
        <taxon>Sesamum</taxon>
    </lineage>
</organism>
<evidence type="ECO:0000313" key="3">
    <source>
        <dbReference type="EMBL" id="KAL0373350.1"/>
    </source>
</evidence>
<reference evidence="3" key="2">
    <citation type="journal article" date="2024" name="Plant">
        <title>Genomic evolution and insights into agronomic trait innovations of Sesamum species.</title>
        <authorList>
            <person name="Miao H."/>
            <person name="Wang L."/>
            <person name="Qu L."/>
            <person name="Liu H."/>
            <person name="Sun Y."/>
            <person name="Le M."/>
            <person name="Wang Q."/>
            <person name="Wei S."/>
            <person name="Zheng Y."/>
            <person name="Lin W."/>
            <person name="Duan Y."/>
            <person name="Cao H."/>
            <person name="Xiong S."/>
            <person name="Wang X."/>
            <person name="Wei L."/>
            <person name="Li C."/>
            <person name="Ma Q."/>
            <person name="Ju M."/>
            <person name="Zhao R."/>
            <person name="Li G."/>
            <person name="Mu C."/>
            <person name="Tian Q."/>
            <person name="Mei H."/>
            <person name="Zhang T."/>
            <person name="Gao T."/>
            <person name="Zhang H."/>
        </authorList>
    </citation>
    <scope>NUCLEOTIDE SEQUENCE</scope>
    <source>
        <strain evidence="3">G02</strain>
    </source>
</reference>
<accession>A0AAW2QZK5</accession>
<evidence type="ECO:0000256" key="1">
    <source>
        <dbReference type="SAM" id="MobiDB-lite"/>
    </source>
</evidence>
<reference evidence="3" key="1">
    <citation type="submission" date="2020-06" db="EMBL/GenBank/DDBJ databases">
        <authorList>
            <person name="Li T."/>
            <person name="Hu X."/>
            <person name="Zhang T."/>
            <person name="Song X."/>
            <person name="Zhang H."/>
            <person name="Dai N."/>
            <person name="Sheng W."/>
            <person name="Hou X."/>
            <person name="Wei L."/>
        </authorList>
    </citation>
    <scope>NUCLEOTIDE SEQUENCE</scope>
    <source>
        <strain evidence="3">G02</strain>
        <tissue evidence="3">Leaf</tissue>
    </source>
</reference>
<feature type="compositionally biased region" description="Pro residues" evidence="1">
    <location>
        <begin position="61"/>
        <end position="75"/>
    </location>
</feature>
<protein>
    <recommendedName>
        <fullName evidence="2">C2H2-type domain-containing protein</fullName>
    </recommendedName>
</protein>